<dbReference type="SMART" id="SM00367">
    <property type="entry name" value="LRR_CC"/>
    <property type="match status" value="5"/>
</dbReference>
<keyword evidence="2" id="KW-1185">Reference proteome</keyword>
<dbReference type="AlphaFoldDB" id="A0A445KS95"/>
<dbReference type="InterPro" id="IPR006553">
    <property type="entry name" value="Leu-rich_rpt_Cys-con_subtyp"/>
</dbReference>
<evidence type="ECO:0008006" key="3">
    <source>
        <dbReference type="Google" id="ProtNLM"/>
    </source>
</evidence>
<dbReference type="Pfam" id="PF13516">
    <property type="entry name" value="LRR_6"/>
    <property type="match status" value="2"/>
</dbReference>
<gene>
    <name evidence="1" type="ORF">D0Y65_012987</name>
</gene>
<dbReference type="Gene3D" id="3.80.10.10">
    <property type="entry name" value="Ribonuclease Inhibitor"/>
    <property type="match status" value="4"/>
</dbReference>
<dbReference type="EMBL" id="QZWG01000005">
    <property type="protein sequence ID" value="RZC13664.1"/>
    <property type="molecule type" value="Genomic_DNA"/>
</dbReference>
<organism evidence="1 2">
    <name type="scientific">Glycine soja</name>
    <name type="common">Wild soybean</name>
    <dbReference type="NCBI Taxonomy" id="3848"/>
    <lineage>
        <taxon>Eukaryota</taxon>
        <taxon>Viridiplantae</taxon>
        <taxon>Streptophyta</taxon>
        <taxon>Embryophyta</taxon>
        <taxon>Tracheophyta</taxon>
        <taxon>Spermatophyta</taxon>
        <taxon>Magnoliopsida</taxon>
        <taxon>eudicotyledons</taxon>
        <taxon>Gunneridae</taxon>
        <taxon>Pentapetalae</taxon>
        <taxon>rosids</taxon>
        <taxon>fabids</taxon>
        <taxon>Fabales</taxon>
        <taxon>Fabaceae</taxon>
        <taxon>Papilionoideae</taxon>
        <taxon>50 kb inversion clade</taxon>
        <taxon>NPAAA clade</taxon>
        <taxon>indigoferoid/millettioid clade</taxon>
        <taxon>Phaseoleae</taxon>
        <taxon>Glycine</taxon>
        <taxon>Glycine subgen. Soja</taxon>
    </lineage>
</organism>
<dbReference type="PANTHER" id="PTHR12904">
    <property type="match status" value="1"/>
</dbReference>
<dbReference type="InterPro" id="IPR051341">
    <property type="entry name" value="Zyg-11_UBL_adapter"/>
</dbReference>
<evidence type="ECO:0000313" key="1">
    <source>
        <dbReference type="EMBL" id="RZC13664.1"/>
    </source>
</evidence>
<proteinExistence type="predicted"/>
<dbReference type="SUPFAM" id="SSF52047">
    <property type="entry name" value="RNI-like"/>
    <property type="match status" value="1"/>
</dbReference>
<dbReference type="PANTHER" id="PTHR12904:SF23">
    <property type="entry name" value="PROTEIN ZER-1 HOMOLOG"/>
    <property type="match status" value="1"/>
</dbReference>
<name>A0A445KS95_GLYSO</name>
<reference evidence="1 2" key="1">
    <citation type="submission" date="2018-09" db="EMBL/GenBank/DDBJ databases">
        <title>A high-quality reference genome of wild soybean provides a powerful tool to mine soybean genomes.</title>
        <authorList>
            <person name="Xie M."/>
            <person name="Chung C.Y.L."/>
            <person name="Li M.-W."/>
            <person name="Wong F.-L."/>
            <person name="Chan T.-F."/>
            <person name="Lam H.-M."/>
        </authorList>
    </citation>
    <scope>NUCLEOTIDE SEQUENCE [LARGE SCALE GENOMIC DNA]</scope>
    <source>
        <strain evidence="2">cv. W05</strain>
        <tissue evidence="1">Hypocotyl of etiolated seedlings</tissue>
    </source>
</reference>
<dbReference type="InterPro" id="IPR032675">
    <property type="entry name" value="LRR_dom_sf"/>
</dbReference>
<protein>
    <recommendedName>
        <fullName evidence="3">F-box/LRR-repeat protein 14</fullName>
    </recommendedName>
</protein>
<dbReference type="SUPFAM" id="SSF52058">
    <property type="entry name" value="L domain-like"/>
    <property type="match status" value="1"/>
</dbReference>
<sequence>MAYLGAYRHLRYLNLSDCHRVSTSALWPITGMSSLQELDLSRCFKVNDAGINHILSIPNLERLRISETSVTAKGVKLLASLKNLSLLDLGGLPVDDVALTSLQVLKRLHYIDLWGSKISNKGASVLNTFPKLTYLNLAWTSVTKLPKLSFLEYLNMSNCTIDSILEDDKAPLAKLILSGAMFMNEAEALLYANTNFLSFLDVANSSFHRFFFLSKMKVIEHLNLSSCMMGDDSVEMVACAGGNLKSLNLSGTRVSSAGLGILAGHVPHLEILSLSQTPVDDTAISFISMMPSLKDVDLSNTNIKGFLHQGRTDVNSLLSLMALQNLKLERLNLEHTQVRDEALYPLSSFQELRYLSLKSASLADISLYYLSSIPKLTNLSICDAVLTNYGLDMFKAPETLKLLDLKGCWLLTEDTILSFCRNHPQVEVRHELGTLFPVNQNGLNHSSPSRSTSKTMQMTKKKDQIPLSPYFVDQRLKYSRDELLALQFTSLPLASSSESGNSIFEKQLG</sequence>
<evidence type="ECO:0000313" key="2">
    <source>
        <dbReference type="Proteomes" id="UP000289340"/>
    </source>
</evidence>
<dbReference type="Proteomes" id="UP000289340">
    <property type="component" value="Chromosome 5"/>
</dbReference>
<comment type="caution">
    <text evidence="1">The sequence shown here is derived from an EMBL/GenBank/DDBJ whole genome shotgun (WGS) entry which is preliminary data.</text>
</comment>
<accession>A0A445KS95</accession>
<dbReference type="InterPro" id="IPR001611">
    <property type="entry name" value="Leu-rich_rpt"/>
</dbReference>